<dbReference type="InterPro" id="IPR051490">
    <property type="entry name" value="THEM6_lcsJ_thioesterase"/>
</dbReference>
<evidence type="ECO:0000313" key="2">
    <source>
        <dbReference type="Proteomes" id="UP000675409"/>
    </source>
</evidence>
<dbReference type="Pfam" id="PF13279">
    <property type="entry name" value="4HBT_2"/>
    <property type="match status" value="1"/>
</dbReference>
<reference evidence="1 2" key="1">
    <citation type="journal article" date="2021" name="Arch. Microbiol.">
        <title>Myceligenerans indicum sp. nov., an actinobacterium isolated from mangrove sediment of Sundarbans, India.</title>
        <authorList>
            <person name="Asha K."/>
            <person name="Bhadury P."/>
        </authorList>
    </citation>
    <scope>NUCLEOTIDE SEQUENCE [LARGE SCALE GENOMIC DNA]</scope>
    <source>
        <strain evidence="1 2">I2</strain>
    </source>
</reference>
<sequence length="191" mass="21555">MTRMLQLAWTGIFPRKRVPGRSLLDPSVYTMRVLPQDLDLLMHVNNGSYLQLMDVARFRHVAEMGGAVLGREKKLGAVVAASTMKYRRSLKLFDKFELTTRVLGWDARCFYMEQVFTRREKLCARGVVATRFLHTHTNDRVAPATVVEALAEAHGPHNPPESPALPDDVAAWSRVIDVAPRDTTARERVDA</sequence>
<accession>A0ABS1LK46</accession>
<gene>
    <name evidence="1" type="ORF">HGK34_10025</name>
</gene>
<dbReference type="SUPFAM" id="SSF54637">
    <property type="entry name" value="Thioesterase/thiol ester dehydrase-isomerase"/>
    <property type="match status" value="1"/>
</dbReference>
<protein>
    <submittedName>
        <fullName evidence="1">Acyl-CoA thioesterase</fullName>
    </submittedName>
</protein>
<proteinExistence type="predicted"/>
<dbReference type="InterPro" id="IPR029069">
    <property type="entry name" value="HotDog_dom_sf"/>
</dbReference>
<organism evidence="1 2">
    <name type="scientific">Myceligenerans indicum</name>
    <dbReference type="NCBI Taxonomy" id="2593663"/>
    <lineage>
        <taxon>Bacteria</taxon>
        <taxon>Bacillati</taxon>
        <taxon>Actinomycetota</taxon>
        <taxon>Actinomycetes</taxon>
        <taxon>Micrococcales</taxon>
        <taxon>Promicromonosporaceae</taxon>
        <taxon>Myceligenerans</taxon>
    </lineage>
</organism>
<comment type="caution">
    <text evidence="1">The sequence shown here is derived from an EMBL/GenBank/DDBJ whole genome shotgun (WGS) entry which is preliminary data.</text>
</comment>
<dbReference type="PANTHER" id="PTHR12475:SF4">
    <property type="entry name" value="PROTEIN THEM6"/>
    <property type="match status" value="1"/>
</dbReference>
<keyword evidence="2" id="KW-1185">Reference proteome</keyword>
<dbReference type="Gene3D" id="3.10.129.10">
    <property type="entry name" value="Hotdog Thioesterase"/>
    <property type="match status" value="1"/>
</dbReference>
<dbReference type="CDD" id="cd00586">
    <property type="entry name" value="4HBT"/>
    <property type="match status" value="1"/>
</dbReference>
<name>A0ABS1LK46_9MICO</name>
<evidence type="ECO:0000313" key="1">
    <source>
        <dbReference type="EMBL" id="MBL0886604.1"/>
    </source>
</evidence>
<dbReference type="EMBL" id="JABBYC010000013">
    <property type="protein sequence ID" value="MBL0886604.1"/>
    <property type="molecule type" value="Genomic_DNA"/>
</dbReference>
<dbReference type="PANTHER" id="PTHR12475">
    <property type="match status" value="1"/>
</dbReference>
<dbReference type="RefSeq" id="WP_201846713.1">
    <property type="nucleotide sequence ID" value="NZ_JABBYC010000013.1"/>
</dbReference>
<dbReference type="Proteomes" id="UP000675409">
    <property type="component" value="Unassembled WGS sequence"/>
</dbReference>